<dbReference type="Gene3D" id="1.20.1270.180">
    <property type="match status" value="1"/>
</dbReference>
<gene>
    <name evidence="3" type="ORF">V5F30_18590</name>
</gene>
<evidence type="ECO:0000256" key="1">
    <source>
        <dbReference type="SAM" id="MobiDB-lite"/>
    </source>
</evidence>
<dbReference type="Proteomes" id="UP001604043">
    <property type="component" value="Unassembled WGS sequence"/>
</dbReference>
<comment type="caution">
    <text evidence="3">The sequence shown here is derived from an EMBL/GenBank/DDBJ whole genome shotgun (WGS) entry which is preliminary data.</text>
</comment>
<protein>
    <submittedName>
        <fullName evidence="3">Lysozyme inhibitor LprI family protein</fullName>
    </submittedName>
</protein>
<dbReference type="EMBL" id="JBAFUR010000005">
    <property type="protein sequence ID" value="MFG1254226.1"/>
    <property type="molecule type" value="Genomic_DNA"/>
</dbReference>
<feature type="domain" description="Lysozyme inhibitor LprI-like N-terminal" evidence="2">
    <location>
        <begin position="102"/>
        <end position="193"/>
    </location>
</feature>
<evidence type="ECO:0000313" key="4">
    <source>
        <dbReference type="Proteomes" id="UP001604043"/>
    </source>
</evidence>
<organism evidence="3 4">
    <name type="scientific">Xanthobacter aminoxidans</name>
    <dbReference type="NCBI Taxonomy" id="186280"/>
    <lineage>
        <taxon>Bacteria</taxon>
        <taxon>Pseudomonadati</taxon>
        <taxon>Pseudomonadota</taxon>
        <taxon>Alphaproteobacteria</taxon>
        <taxon>Hyphomicrobiales</taxon>
        <taxon>Xanthobacteraceae</taxon>
        <taxon>Xanthobacter</taxon>
    </lineage>
</organism>
<dbReference type="RefSeq" id="WP_394009911.1">
    <property type="nucleotide sequence ID" value="NZ_JBAFUR010000005.1"/>
</dbReference>
<reference evidence="3 4" key="1">
    <citation type="submission" date="2024-02" db="EMBL/GenBank/DDBJ databases">
        <title>Expansion and revision of Xanthobacter and proposal of Roseixanthobacter gen. nov.</title>
        <authorList>
            <person name="Soltysiak M.P.M."/>
            <person name="Jalihal A."/>
            <person name="Ory A."/>
            <person name="Chrisophersen C."/>
            <person name="Lee A.D."/>
            <person name="Boulton J."/>
            <person name="Springer M."/>
        </authorList>
    </citation>
    <scope>NUCLEOTIDE SEQUENCE [LARGE SCALE GENOMIC DNA]</scope>
    <source>
        <strain evidence="3 4">CB5</strain>
    </source>
</reference>
<dbReference type="InterPro" id="IPR009739">
    <property type="entry name" value="LprI-like_N"/>
</dbReference>
<feature type="region of interest" description="Disordered" evidence="1">
    <location>
        <begin position="36"/>
        <end position="80"/>
    </location>
</feature>
<proteinExistence type="predicted"/>
<keyword evidence="4" id="KW-1185">Reference proteome</keyword>
<evidence type="ECO:0000259" key="2">
    <source>
        <dbReference type="Pfam" id="PF07007"/>
    </source>
</evidence>
<name>A0ABW6ZMM8_9HYPH</name>
<evidence type="ECO:0000313" key="3">
    <source>
        <dbReference type="EMBL" id="MFG1254226.1"/>
    </source>
</evidence>
<dbReference type="Pfam" id="PF07007">
    <property type="entry name" value="LprI"/>
    <property type="match status" value="1"/>
</dbReference>
<sequence length="232" mass="24966">MGAARRWTGRRALLALALVLLAFSPVLLVLTRPPPEGPAPRVAPALPEPEPEPAIPADADLPSGPSQARQATARADGDAATPERWKVVVACPREKVSGGQYNRCLYDVTRTSEQALEAELANAFTVIEARTDLQGTQRARWKTQLDEAQSRFLLFRNLDCQGVAPFEGPRGIGNFEQRSLCLIAANRGRAADLRARYGTPQPEGATDAAKPGPTDPAPRDGTWTHPVPPPVD</sequence>
<feature type="region of interest" description="Disordered" evidence="1">
    <location>
        <begin position="193"/>
        <end position="232"/>
    </location>
</feature>
<accession>A0ABW6ZMM8</accession>